<dbReference type="Gene3D" id="3.40.630.30">
    <property type="match status" value="1"/>
</dbReference>
<keyword evidence="2" id="KW-0808">Transferase</keyword>
<dbReference type="eggNOG" id="COG0456">
    <property type="taxonomic scope" value="Bacteria"/>
</dbReference>
<dbReference type="SUPFAM" id="SSF55729">
    <property type="entry name" value="Acyl-CoA N-acyltransferases (Nat)"/>
    <property type="match status" value="1"/>
</dbReference>
<dbReference type="InterPro" id="IPR000182">
    <property type="entry name" value="GNAT_dom"/>
</dbReference>
<gene>
    <name evidence="2" type="ORF">N782_10350</name>
</gene>
<dbReference type="GO" id="GO:0016747">
    <property type="term" value="F:acyltransferase activity, transferring groups other than amino-acyl groups"/>
    <property type="evidence" value="ECO:0007669"/>
    <property type="project" value="InterPro"/>
</dbReference>
<name>A0A0A2TU27_9BACI</name>
<evidence type="ECO:0000313" key="2">
    <source>
        <dbReference type="EMBL" id="KGP72760.1"/>
    </source>
</evidence>
<accession>A0A0A2TU27</accession>
<dbReference type="EMBL" id="AVBF01000023">
    <property type="protein sequence ID" value="KGP72760.1"/>
    <property type="molecule type" value="Genomic_DNA"/>
</dbReference>
<proteinExistence type="predicted"/>
<protein>
    <submittedName>
        <fullName evidence="2">GCN5 family acetyltransferase</fullName>
    </submittedName>
</protein>
<dbReference type="Pfam" id="PF00583">
    <property type="entry name" value="Acetyltransf_1"/>
    <property type="match status" value="1"/>
</dbReference>
<dbReference type="Proteomes" id="UP000030147">
    <property type="component" value="Unassembled WGS sequence"/>
</dbReference>
<dbReference type="STRING" id="1385514.N782_10350"/>
<sequence>MFNIRNLNRNDITSTMLDNFNRKQETHRVLVQCDGMLRERDDDFEDEWTLDQKRSIVDHFVRTINYSGSVIVAFDYNRVVGFAVLEPYIFGATSRYCELSYLHVTREARGHGIGEALFHEVREVAKRKGAQKLYIGAHPSIETQSFYHRMNCILTKEVYLPIYEREKRDIQLECPIGDESKFK</sequence>
<dbReference type="InterPro" id="IPR016181">
    <property type="entry name" value="Acyl_CoA_acyltransferase"/>
</dbReference>
<evidence type="ECO:0000313" key="3">
    <source>
        <dbReference type="Proteomes" id="UP000030147"/>
    </source>
</evidence>
<reference evidence="2 3" key="1">
    <citation type="journal article" date="2015" name="Stand. Genomic Sci.">
        <title>High quality draft genome sequence of the moderately halophilic bacterium Pontibacillus yanchengensis Y32(T) and comparison among Pontibacillus genomes.</title>
        <authorList>
            <person name="Huang J."/>
            <person name="Qiao Z.X."/>
            <person name="Tang J.W."/>
            <person name="Wang G."/>
        </authorList>
    </citation>
    <scope>NUCLEOTIDE SEQUENCE [LARGE SCALE GENOMIC DNA]</scope>
    <source>
        <strain evidence="2 3">Y32</strain>
    </source>
</reference>
<dbReference type="CDD" id="cd04301">
    <property type="entry name" value="NAT_SF"/>
    <property type="match status" value="1"/>
</dbReference>
<comment type="caution">
    <text evidence="2">The sequence shown here is derived from an EMBL/GenBank/DDBJ whole genome shotgun (WGS) entry which is preliminary data.</text>
</comment>
<feature type="domain" description="N-acetyltransferase" evidence="1">
    <location>
        <begin position="35"/>
        <end position="177"/>
    </location>
</feature>
<organism evidence="2 3">
    <name type="scientific">Pontibacillus yanchengensis Y32</name>
    <dbReference type="NCBI Taxonomy" id="1385514"/>
    <lineage>
        <taxon>Bacteria</taxon>
        <taxon>Bacillati</taxon>
        <taxon>Bacillota</taxon>
        <taxon>Bacilli</taxon>
        <taxon>Bacillales</taxon>
        <taxon>Bacillaceae</taxon>
        <taxon>Pontibacillus</taxon>
    </lineage>
</organism>
<keyword evidence="3" id="KW-1185">Reference proteome</keyword>
<dbReference type="PROSITE" id="PS51186">
    <property type="entry name" value="GNAT"/>
    <property type="match status" value="1"/>
</dbReference>
<dbReference type="AlphaFoldDB" id="A0A0A2TU27"/>
<evidence type="ECO:0000259" key="1">
    <source>
        <dbReference type="PROSITE" id="PS51186"/>
    </source>
</evidence>